<dbReference type="InterPro" id="IPR015661">
    <property type="entry name" value="Bub1/Mad3"/>
</dbReference>
<dbReference type="Proteomes" id="UP000005240">
    <property type="component" value="Unassembled WGS sequence"/>
</dbReference>
<dbReference type="GO" id="GO:0007094">
    <property type="term" value="P:mitotic spindle assembly checkpoint signaling"/>
    <property type="evidence" value="ECO:0007669"/>
    <property type="project" value="InterPro"/>
</dbReference>
<dbReference type="GO" id="GO:0032991">
    <property type="term" value="C:protein-containing complex"/>
    <property type="evidence" value="ECO:0007669"/>
    <property type="project" value="UniProtKB-ARBA"/>
</dbReference>
<dbReference type="GO" id="GO:0005634">
    <property type="term" value="C:nucleus"/>
    <property type="evidence" value="ECO:0007669"/>
    <property type="project" value="TreeGrafter"/>
</dbReference>
<dbReference type="VEuPathDB" id="FungiDB:PTTG_09344"/>
<dbReference type="GO" id="GO:0051754">
    <property type="term" value="P:meiotic sister chromatid cohesion, centromeric"/>
    <property type="evidence" value="ECO:0007669"/>
    <property type="project" value="TreeGrafter"/>
</dbReference>
<dbReference type="PANTHER" id="PTHR14030:SF4">
    <property type="entry name" value="BUB1 KINASE, ISOFORM A-RELATED"/>
    <property type="match status" value="1"/>
</dbReference>
<evidence type="ECO:0000313" key="5">
    <source>
        <dbReference type="Proteomes" id="UP000005240"/>
    </source>
</evidence>
<name>A0A180GL10_PUCT1</name>
<dbReference type="SMART" id="SM00777">
    <property type="entry name" value="Mad3_BUB1_I"/>
    <property type="match status" value="1"/>
</dbReference>
<reference evidence="3" key="1">
    <citation type="submission" date="2009-11" db="EMBL/GenBank/DDBJ databases">
        <authorList>
            <consortium name="The Broad Institute Genome Sequencing Platform"/>
            <person name="Ward D."/>
            <person name="Feldgarden M."/>
            <person name="Earl A."/>
            <person name="Young S.K."/>
            <person name="Zeng Q."/>
            <person name="Koehrsen M."/>
            <person name="Alvarado L."/>
            <person name="Berlin A."/>
            <person name="Bochicchio J."/>
            <person name="Borenstein D."/>
            <person name="Chapman S.B."/>
            <person name="Chen Z."/>
            <person name="Engels R."/>
            <person name="Freedman E."/>
            <person name="Gellesch M."/>
            <person name="Goldberg J."/>
            <person name="Griggs A."/>
            <person name="Gujja S."/>
            <person name="Heilman E."/>
            <person name="Heiman D."/>
            <person name="Hepburn T."/>
            <person name="Howarth C."/>
            <person name="Jen D."/>
            <person name="Larson L."/>
            <person name="Lewis B."/>
            <person name="Mehta T."/>
            <person name="Park D."/>
            <person name="Pearson M."/>
            <person name="Roberts A."/>
            <person name="Saif S."/>
            <person name="Shea T."/>
            <person name="Shenoy N."/>
            <person name="Sisk P."/>
            <person name="Stolte C."/>
            <person name="Sykes S."/>
            <person name="Thomson T."/>
            <person name="Walk T."/>
            <person name="White J."/>
            <person name="Yandava C."/>
            <person name="Izard J."/>
            <person name="Baranova O.V."/>
            <person name="Blanton J.M."/>
            <person name="Tanner A.C."/>
            <person name="Dewhirst F.E."/>
            <person name="Haas B."/>
            <person name="Nusbaum C."/>
            <person name="Birren B."/>
        </authorList>
    </citation>
    <scope>NUCLEOTIDE SEQUENCE [LARGE SCALE GENOMIC DNA]</scope>
    <source>
        <strain evidence="3">1-1 BBBD Race 1</strain>
    </source>
</reference>
<protein>
    <submittedName>
        <fullName evidence="4">BUB1 N-terminal domain-containing protein</fullName>
    </submittedName>
</protein>
<feature type="region of interest" description="Disordered" evidence="1">
    <location>
        <begin position="264"/>
        <end position="292"/>
    </location>
</feature>
<feature type="compositionally biased region" description="Polar residues" evidence="1">
    <location>
        <begin position="427"/>
        <end position="437"/>
    </location>
</feature>
<dbReference type="InterPro" id="IPR013212">
    <property type="entry name" value="Mad3/Bub1_I"/>
</dbReference>
<dbReference type="PROSITE" id="PS51489">
    <property type="entry name" value="BUB1_N"/>
    <property type="match status" value="1"/>
</dbReference>
<dbReference type="OrthoDB" id="2501271at2759"/>
<feature type="compositionally biased region" description="Polar residues" evidence="1">
    <location>
        <begin position="409"/>
        <end position="420"/>
    </location>
</feature>
<dbReference type="EMBL" id="ADAS02000051">
    <property type="protein sequence ID" value="OAV93370.1"/>
    <property type="molecule type" value="Genomic_DNA"/>
</dbReference>
<feature type="compositionally biased region" description="Polar residues" evidence="1">
    <location>
        <begin position="368"/>
        <end position="378"/>
    </location>
</feature>
<evidence type="ECO:0000256" key="1">
    <source>
        <dbReference type="SAM" id="MobiDB-lite"/>
    </source>
</evidence>
<organism evidence="3">
    <name type="scientific">Puccinia triticina (isolate 1-1 / race 1 (BBBD))</name>
    <name type="common">Brown leaf rust fungus</name>
    <dbReference type="NCBI Taxonomy" id="630390"/>
    <lineage>
        <taxon>Eukaryota</taxon>
        <taxon>Fungi</taxon>
        <taxon>Dikarya</taxon>
        <taxon>Basidiomycota</taxon>
        <taxon>Pucciniomycotina</taxon>
        <taxon>Pucciniomycetes</taxon>
        <taxon>Pucciniales</taxon>
        <taxon>Pucciniaceae</taxon>
        <taxon>Puccinia</taxon>
    </lineage>
</organism>
<feature type="domain" description="BUB1 N-terminal" evidence="2">
    <location>
        <begin position="91"/>
        <end position="277"/>
    </location>
</feature>
<sequence length="490" mass="55034">MEDHAQPVSVSVDIDVIENQKENIQPIKSGRSAAQLVSLFNPAASASTLTHSSNSYNPINLIEQRKLSHEKFQHHIRLLEDAFKSKPISNPQDKLLAEDLLKDPLDIYLQYIRWTIESYPAGGTSGESKLIPLLEQVTRKFLKDERYQQDVRYLKCWIFYANQVNTTIVASDQKGLSSSVIPNNTSSKLVLNYVIHNRIGTKFGLLYLEYFKLFMPIQRLETNEDDRYKLEQVLKFGISQTAEDELNPQLVELLNQIQSIAKDDSRAKDQVTDRPGEGSRKPAKTGPKMINSKAKTKMKIFEDFEGHAGTSQADQTGSEAVESLVEPPFSLVSKWDSLGTVHSNRKQNTLNPSTWKGQKLPMKLSKPSAASSSNTLSDPSPIIATSLDRPPAASTRSKIKVYEDHFLDNEQQPSNQQKQSLLHESDQPSTSTGTNNLNDDHGDKELINPHLLDDLLTSEIESQAHAIHNQVSGNHDQPRVLKFDPLQFLS</sequence>
<dbReference type="PANTHER" id="PTHR14030">
    <property type="entry name" value="MITOTIC CHECKPOINT SERINE/THREONINE-PROTEIN KINASE BUB1"/>
    <property type="match status" value="1"/>
</dbReference>
<dbReference type="GO" id="GO:0004672">
    <property type="term" value="F:protein kinase activity"/>
    <property type="evidence" value="ECO:0007669"/>
    <property type="project" value="TreeGrafter"/>
</dbReference>
<gene>
    <name evidence="3" type="ORF">PTTG_09344</name>
</gene>
<feature type="region of interest" description="Disordered" evidence="1">
    <location>
        <begin position="409"/>
        <end position="446"/>
    </location>
</feature>
<reference evidence="3" key="2">
    <citation type="submission" date="2016-05" db="EMBL/GenBank/DDBJ databases">
        <title>Comparative analysis highlights variable genome content of wheat rusts and divergence of the mating loci.</title>
        <authorList>
            <person name="Cuomo C.A."/>
            <person name="Bakkeren G."/>
            <person name="Szabo L."/>
            <person name="Khalil H."/>
            <person name="Joly D."/>
            <person name="Goldberg J."/>
            <person name="Young S."/>
            <person name="Zeng Q."/>
            <person name="Fellers J."/>
        </authorList>
    </citation>
    <scope>NUCLEOTIDE SEQUENCE [LARGE SCALE GENOMIC DNA]</scope>
    <source>
        <strain evidence="3">1-1 BBBD Race 1</strain>
    </source>
</reference>
<accession>A0A180GL10</accession>
<dbReference type="Pfam" id="PF08311">
    <property type="entry name" value="Mad3_BUB1_I"/>
    <property type="match status" value="1"/>
</dbReference>
<feature type="compositionally biased region" description="Basic and acidic residues" evidence="1">
    <location>
        <begin position="264"/>
        <end position="280"/>
    </location>
</feature>
<keyword evidence="5" id="KW-1185">Reference proteome</keyword>
<dbReference type="AlphaFoldDB" id="A0A180GL10"/>
<feature type="compositionally biased region" description="Polar residues" evidence="1">
    <location>
        <begin position="343"/>
        <end position="356"/>
    </location>
</feature>
<reference evidence="4" key="4">
    <citation type="submission" date="2025-05" db="UniProtKB">
        <authorList>
            <consortium name="EnsemblFungi"/>
        </authorList>
    </citation>
    <scope>IDENTIFICATION</scope>
    <source>
        <strain evidence="4">isolate 1-1 / race 1 (BBBD)</strain>
    </source>
</reference>
<evidence type="ECO:0000313" key="4">
    <source>
        <dbReference type="EnsemblFungi" id="PTTG_09344-t43_1-p1"/>
    </source>
</evidence>
<evidence type="ECO:0000313" key="3">
    <source>
        <dbReference type="EMBL" id="OAV93370.1"/>
    </source>
</evidence>
<dbReference type="Gene3D" id="1.25.40.430">
    <property type="match status" value="1"/>
</dbReference>
<feature type="region of interest" description="Disordered" evidence="1">
    <location>
        <begin position="343"/>
        <end position="395"/>
    </location>
</feature>
<evidence type="ECO:0000259" key="2">
    <source>
        <dbReference type="PROSITE" id="PS51489"/>
    </source>
</evidence>
<proteinExistence type="predicted"/>
<dbReference type="EnsemblFungi" id="PTTG_09344-t43_1">
    <property type="protein sequence ID" value="PTTG_09344-t43_1-p1"/>
    <property type="gene ID" value="PTTG_09344"/>
</dbReference>
<reference evidence="4 5" key="3">
    <citation type="journal article" date="2017" name="G3 (Bethesda)">
        <title>Comparative analysis highlights variable genome content of wheat rusts and divergence of the mating loci.</title>
        <authorList>
            <person name="Cuomo C.A."/>
            <person name="Bakkeren G."/>
            <person name="Khalil H.B."/>
            <person name="Panwar V."/>
            <person name="Joly D."/>
            <person name="Linning R."/>
            <person name="Sakthikumar S."/>
            <person name="Song X."/>
            <person name="Adiconis X."/>
            <person name="Fan L."/>
            <person name="Goldberg J.M."/>
            <person name="Levin J.Z."/>
            <person name="Young S."/>
            <person name="Zeng Q."/>
            <person name="Anikster Y."/>
            <person name="Bruce M."/>
            <person name="Wang M."/>
            <person name="Yin C."/>
            <person name="McCallum B."/>
            <person name="Szabo L.J."/>
            <person name="Hulbert S."/>
            <person name="Chen X."/>
            <person name="Fellers J.P."/>
        </authorList>
    </citation>
    <scope>NUCLEOTIDE SEQUENCE</scope>
    <source>
        <strain evidence="4">isolate 1-1 / race 1 (BBBD)</strain>
        <strain evidence="5">Isolate 1-1 / race 1 (BBBD)</strain>
    </source>
</reference>